<feature type="transmembrane region" description="Helical" evidence="2">
    <location>
        <begin position="23"/>
        <end position="49"/>
    </location>
</feature>
<name>A0A0D9AU26_STUST</name>
<evidence type="ECO:0000313" key="3">
    <source>
        <dbReference type="EMBL" id="KJH82886.1"/>
    </source>
</evidence>
<feature type="compositionally biased region" description="Basic and acidic residues" evidence="1">
    <location>
        <begin position="60"/>
        <end position="76"/>
    </location>
</feature>
<keyword evidence="2" id="KW-0812">Transmembrane</keyword>
<evidence type="ECO:0000256" key="2">
    <source>
        <dbReference type="SAM" id="Phobius"/>
    </source>
</evidence>
<evidence type="ECO:0000313" key="4">
    <source>
        <dbReference type="Proteomes" id="UP000032487"/>
    </source>
</evidence>
<feature type="region of interest" description="Disordered" evidence="1">
    <location>
        <begin position="59"/>
        <end position="80"/>
    </location>
</feature>
<gene>
    <name evidence="3" type="ORF">UF78_08605</name>
</gene>
<keyword evidence="2" id="KW-1133">Transmembrane helix</keyword>
<protein>
    <submittedName>
        <fullName evidence="3">Uncharacterized protein</fullName>
    </submittedName>
</protein>
<dbReference type="OrthoDB" id="129807at2"/>
<sequence length="145" mass="16039">MSVPVDPVSKEDGFEHHDANVKVLLIIGFGIFAALLVAGIGVAGLLWWYDLQPDKPVTALERRTEKPPKPRLENDPRAGGNEVVVAGRELIEHYGWVDREAGLARIPVDRGIVLLAQRGWPSRAEPEPGEKMPPREQQARGRAQQ</sequence>
<feature type="compositionally biased region" description="Basic and acidic residues" evidence="1">
    <location>
        <begin position="124"/>
        <end position="139"/>
    </location>
</feature>
<evidence type="ECO:0000256" key="1">
    <source>
        <dbReference type="SAM" id="MobiDB-lite"/>
    </source>
</evidence>
<keyword evidence="2" id="KW-0472">Membrane</keyword>
<proteinExistence type="predicted"/>
<dbReference type="AlphaFoldDB" id="A0A0D9AU26"/>
<dbReference type="Proteomes" id="UP000032487">
    <property type="component" value="Unassembled WGS sequence"/>
</dbReference>
<comment type="caution">
    <text evidence="3">The sequence shown here is derived from an EMBL/GenBank/DDBJ whole genome shotgun (WGS) entry which is preliminary data.</text>
</comment>
<dbReference type="EMBL" id="JYHV01000014">
    <property type="protein sequence ID" value="KJH82886.1"/>
    <property type="molecule type" value="Genomic_DNA"/>
</dbReference>
<dbReference type="RefSeq" id="WP_052679287.1">
    <property type="nucleotide sequence ID" value="NZ_JYHV01000014.1"/>
</dbReference>
<accession>A0A0D9AU26</accession>
<reference evidence="3 4" key="1">
    <citation type="submission" date="2015-02" db="EMBL/GenBank/DDBJ databases">
        <title>Draft genome sequence of Pseudomonas stutzeri NT0128 isolated from wheat (Triticum turgidum) rhizosphere.</title>
        <authorList>
            <person name="Tovi N."/>
            <person name="Frenk S."/>
            <person name="Hadar Y."/>
            <person name="Minz D."/>
        </authorList>
    </citation>
    <scope>NUCLEOTIDE SEQUENCE [LARGE SCALE GENOMIC DNA]</scope>
    <source>
        <strain evidence="3 4">NT0128</strain>
    </source>
</reference>
<feature type="region of interest" description="Disordered" evidence="1">
    <location>
        <begin position="119"/>
        <end position="145"/>
    </location>
</feature>
<organism evidence="3 4">
    <name type="scientific">Stutzerimonas stutzeri</name>
    <name type="common">Pseudomonas stutzeri</name>
    <dbReference type="NCBI Taxonomy" id="316"/>
    <lineage>
        <taxon>Bacteria</taxon>
        <taxon>Pseudomonadati</taxon>
        <taxon>Pseudomonadota</taxon>
        <taxon>Gammaproteobacteria</taxon>
        <taxon>Pseudomonadales</taxon>
        <taxon>Pseudomonadaceae</taxon>
        <taxon>Stutzerimonas</taxon>
    </lineage>
</organism>
<dbReference type="PATRIC" id="fig|316.101.peg.1438"/>